<comment type="caution">
    <text evidence="1">The sequence shown here is derived from an EMBL/GenBank/DDBJ whole genome shotgun (WGS) entry which is preliminary data.</text>
</comment>
<evidence type="ECO:0000313" key="2">
    <source>
        <dbReference type="Proteomes" id="UP001145742"/>
    </source>
</evidence>
<evidence type="ECO:0000313" key="1">
    <source>
        <dbReference type="EMBL" id="KAJ7405027.1"/>
    </source>
</evidence>
<dbReference type="EMBL" id="WHWB01034735">
    <property type="protein sequence ID" value="KAJ7405027.1"/>
    <property type="molecule type" value="Genomic_DNA"/>
</dbReference>
<name>A0ABQ9CLV7_9PASS</name>
<dbReference type="Proteomes" id="UP001145742">
    <property type="component" value="Unassembled WGS sequence"/>
</dbReference>
<sequence>MGDDQAENSPEEKDLGVLVGERLDVTWPCALRAQKPNMSQATSKAAWAAGYINSPVLLNNFLNELDAGLEGVLNKFANEAKLGRAFNSLRDREALQRHLSKRERCTITNHKKFNKGKCQILHLGWGNLGFSADRNKRLETSARKGP</sequence>
<proteinExistence type="predicted"/>
<keyword evidence="2" id="KW-1185">Reference proteome</keyword>
<protein>
    <submittedName>
        <fullName evidence="1">Uncharacterized protein</fullName>
    </submittedName>
</protein>
<reference evidence="1" key="1">
    <citation type="submission" date="2019-10" db="EMBL/GenBank/DDBJ databases">
        <authorList>
            <person name="Soares A.E.R."/>
            <person name="Aleixo A."/>
            <person name="Schneider P."/>
            <person name="Miyaki C.Y."/>
            <person name="Schneider M.P."/>
            <person name="Mello C."/>
            <person name="Vasconcelos A.T.R."/>
        </authorList>
    </citation>
    <scope>NUCLEOTIDE SEQUENCE</scope>
    <source>
        <tissue evidence="1">Muscle</tissue>
    </source>
</reference>
<gene>
    <name evidence="1" type="ORF">WISP_142244</name>
</gene>
<accession>A0ABQ9CLV7</accession>
<organism evidence="1 2">
    <name type="scientific">Willisornis vidua</name>
    <name type="common">Xingu scale-backed antbird</name>
    <dbReference type="NCBI Taxonomy" id="1566151"/>
    <lineage>
        <taxon>Eukaryota</taxon>
        <taxon>Metazoa</taxon>
        <taxon>Chordata</taxon>
        <taxon>Craniata</taxon>
        <taxon>Vertebrata</taxon>
        <taxon>Euteleostomi</taxon>
        <taxon>Archelosauria</taxon>
        <taxon>Archosauria</taxon>
        <taxon>Dinosauria</taxon>
        <taxon>Saurischia</taxon>
        <taxon>Theropoda</taxon>
        <taxon>Coelurosauria</taxon>
        <taxon>Aves</taxon>
        <taxon>Neognathae</taxon>
        <taxon>Neoaves</taxon>
        <taxon>Telluraves</taxon>
        <taxon>Australaves</taxon>
        <taxon>Passeriformes</taxon>
        <taxon>Thamnophilidae</taxon>
        <taxon>Willisornis</taxon>
    </lineage>
</organism>